<gene>
    <name evidence="4" type="ORF">K8V82_07175</name>
</gene>
<evidence type="ECO:0000256" key="1">
    <source>
        <dbReference type="ARBA" id="ARBA00022801"/>
    </source>
</evidence>
<accession>A0A921LG83</accession>
<evidence type="ECO:0000313" key="4">
    <source>
        <dbReference type="EMBL" id="HJF94557.1"/>
    </source>
</evidence>
<dbReference type="InterPro" id="IPR001345">
    <property type="entry name" value="PG/BPGM_mutase_AS"/>
</dbReference>
<dbReference type="AlphaFoldDB" id="A0A921LG83"/>
<dbReference type="InterPro" id="IPR013078">
    <property type="entry name" value="His_Pase_superF_clade-1"/>
</dbReference>
<feature type="active site" description="Tele-phosphohistidine intermediate" evidence="2">
    <location>
        <position position="8"/>
    </location>
</feature>
<dbReference type="Pfam" id="PF00300">
    <property type="entry name" value="His_Phos_1"/>
    <property type="match status" value="1"/>
</dbReference>
<evidence type="ECO:0000256" key="3">
    <source>
        <dbReference type="PIRSR" id="PIRSR613078-2"/>
    </source>
</evidence>
<dbReference type="GO" id="GO:0005829">
    <property type="term" value="C:cytosol"/>
    <property type="evidence" value="ECO:0007669"/>
    <property type="project" value="TreeGrafter"/>
</dbReference>
<keyword evidence="1" id="KW-0378">Hydrolase</keyword>
<dbReference type="PANTHER" id="PTHR46517:SF1">
    <property type="entry name" value="FRUCTOSE-2,6-BISPHOSPHATASE TIGAR"/>
    <property type="match status" value="1"/>
</dbReference>
<proteinExistence type="predicted"/>
<dbReference type="SMART" id="SM00855">
    <property type="entry name" value="PGAM"/>
    <property type="match status" value="1"/>
</dbReference>
<sequence>MKLYIVRHGETDWNKARKIQGQSDIPLNEFGRHLARETAKGLADVHFDLCFTSPLSRAKETAQIILDGRDVPIIEEPRIEEMAFGEYEGKCCSSEGWELPEEFRRFFDGPDRYRAPAGGEDFGQVRDRTGEFLEDLARTSEYEGKQILLTTHGAALAGLLCYIRKAPLSQYWGAGVHKNCAVTEVDCRDGKFQILSENVVYYKDEVEPWAK</sequence>
<dbReference type="GO" id="GO:0043456">
    <property type="term" value="P:regulation of pentose-phosphate shunt"/>
    <property type="evidence" value="ECO:0007669"/>
    <property type="project" value="TreeGrafter"/>
</dbReference>
<dbReference type="GO" id="GO:0045820">
    <property type="term" value="P:negative regulation of glycolytic process"/>
    <property type="evidence" value="ECO:0007669"/>
    <property type="project" value="TreeGrafter"/>
</dbReference>
<reference evidence="4" key="2">
    <citation type="submission" date="2021-09" db="EMBL/GenBank/DDBJ databases">
        <authorList>
            <person name="Gilroy R."/>
        </authorList>
    </citation>
    <scope>NUCLEOTIDE SEQUENCE</scope>
    <source>
        <strain evidence="4">ChiSjej5B23-16112</strain>
    </source>
</reference>
<dbReference type="EMBL" id="DYVY01000114">
    <property type="protein sequence ID" value="HJF94557.1"/>
    <property type="molecule type" value="Genomic_DNA"/>
</dbReference>
<dbReference type="GO" id="GO:0004331">
    <property type="term" value="F:fructose-2,6-bisphosphate 2-phosphatase activity"/>
    <property type="evidence" value="ECO:0007669"/>
    <property type="project" value="TreeGrafter"/>
</dbReference>
<evidence type="ECO:0000313" key="5">
    <source>
        <dbReference type="Proteomes" id="UP000769156"/>
    </source>
</evidence>
<dbReference type="InterPro" id="IPR029033">
    <property type="entry name" value="His_PPase_superfam"/>
</dbReference>
<dbReference type="InterPro" id="IPR051695">
    <property type="entry name" value="Phosphoglycerate_Mutase"/>
</dbReference>
<dbReference type="CDD" id="cd07067">
    <property type="entry name" value="HP_PGM_like"/>
    <property type="match status" value="1"/>
</dbReference>
<dbReference type="PANTHER" id="PTHR46517">
    <property type="entry name" value="FRUCTOSE-2,6-BISPHOSPHATASE TIGAR"/>
    <property type="match status" value="1"/>
</dbReference>
<dbReference type="SUPFAM" id="SSF53254">
    <property type="entry name" value="Phosphoglycerate mutase-like"/>
    <property type="match status" value="1"/>
</dbReference>
<evidence type="ECO:0000256" key="2">
    <source>
        <dbReference type="PIRSR" id="PIRSR613078-1"/>
    </source>
</evidence>
<dbReference type="PROSITE" id="PS00175">
    <property type="entry name" value="PG_MUTASE"/>
    <property type="match status" value="1"/>
</dbReference>
<reference evidence="4" key="1">
    <citation type="journal article" date="2021" name="PeerJ">
        <title>Extensive microbial diversity within the chicken gut microbiome revealed by metagenomics and culture.</title>
        <authorList>
            <person name="Gilroy R."/>
            <person name="Ravi A."/>
            <person name="Getino M."/>
            <person name="Pursley I."/>
            <person name="Horton D.L."/>
            <person name="Alikhan N.F."/>
            <person name="Baker D."/>
            <person name="Gharbi K."/>
            <person name="Hall N."/>
            <person name="Watson M."/>
            <person name="Adriaenssens E.M."/>
            <person name="Foster-Nyarko E."/>
            <person name="Jarju S."/>
            <person name="Secka A."/>
            <person name="Antonio M."/>
            <person name="Oren A."/>
            <person name="Chaudhuri R.R."/>
            <person name="La Ragione R."/>
            <person name="Hildebrand F."/>
            <person name="Pallen M.J."/>
        </authorList>
    </citation>
    <scope>NUCLEOTIDE SEQUENCE</scope>
    <source>
        <strain evidence="4">ChiSjej5B23-16112</strain>
    </source>
</reference>
<dbReference type="Gene3D" id="3.40.50.1240">
    <property type="entry name" value="Phosphoglycerate mutase-like"/>
    <property type="match status" value="1"/>
</dbReference>
<organism evidence="4 5">
    <name type="scientific">Lachnoclostridium phocaeense</name>
    <dbReference type="NCBI Taxonomy" id="1871021"/>
    <lineage>
        <taxon>Bacteria</taxon>
        <taxon>Bacillati</taxon>
        <taxon>Bacillota</taxon>
        <taxon>Clostridia</taxon>
        <taxon>Lachnospirales</taxon>
        <taxon>Lachnospiraceae</taxon>
    </lineage>
</organism>
<feature type="binding site" evidence="3">
    <location>
        <begin position="7"/>
        <end position="14"/>
    </location>
    <ligand>
        <name>substrate</name>
    </ligand>
</feature>
<dbReference type="Proteomes" id="UP000769156">
    <property type="component" value="Unassembled WGS sequence"/>
</dbReference>
<protein>
    <submittedName>
        <fullName evidence="4">Histidine phosphatase family protein</fullName>
    </submittedName>
</protein>
<name>A0A921LG83_9FIRM</name>
<feature type="active site" description="Proton donor/acceptor" evidence="2">
    <location>
        <position position="81"/>
    </location>
</feature>
<comment type="caution">
    <text evidence="4">The sequence shown here is derived from an EMBL/GenBank/DDBJ whole genome shotgun (WGS) entry which is preliminary data.</text>
</comment>
<feature type="binding site" evidence="3">
    <location>
        <position position="57"/>
    </location>
    <ligand>
        <name>substrate</name>
    </ligand>
</feature>